<feature type="compositionally biased region" description="Basic residues" evidence="1">
    <location>
        <begin position="92"/>
        <end position="106"/>
    </location>
</feature>
<reference evidence="3 4" key="1">
    <citation type="journal article" date="2024" name="IMA Fungus">
        <title>IMA Genome - F19 : A genome assembly and annotation guide to empower mycologists, including annotated draft genome sequences of Ceratocystis pirilliformis, Diaporthe australafricana, Fusarium ophioides, Paecilomyces lecythidis, and Sporothrix stenoceras.</title>
        <authorList>
            <person name="Aylward J."/>
            <person name="Wilson A.M."/>
            <person name="Visagie C.M."/>
            <person name="Spraker J."/>
            <person name="Barnes I."/>
            <person name="Buitendag C."/>
            <person name="Ceriani C."/>
            <person name="Del Mar Angel L."/>
            <person name="du Plessis D."/>
            <person name="Fuchs T."/>
            <person name="Gasser K."/>
            <person name="Kramer D."/>
            <person name="Li W."/>
            <person name="Munsamy K."/>
            <person name="Piso A."/>
            <person name="Price J.L."/>
            <person name="Sonnekus B."/>
            <person name="Thomas C."/>
            <person name="van der Nest A."/>
            <person name="van Dijk A."/>
            <person name="van Heerden A."/>
            <person name="van Vuuren N."/>
            <person name="Yilmaz N."/>
            <person name="Duong T.A."/>
            <person name="van der Merwe N.A."/>
            <person name="Wingfield M.J."/>
            <person name="Wingfield B.D."/>
        </authorList>
    </citation>
    <scope>NUCLEOTIDE SEQUENCE [LARGE SCALE GENOMIC DNA]</scope>
    <source>
        <strain evidence="3 4">CMW 18300</strain>
    </source>
</reference>
<feature type="domain" description="C2H2-type" evidence="2">
    <location>
        <begin position="116"/>
        <end position="139"/>
    </location>
</feature>
<feature type="region of interest" description="Disordered" evidence="1">
    <location>
        <begin position="1"/>
        <end position="77"/>
    </location>
</feature>
<feature type="region of interest" description="Disordered" evidence="1">
    <location>
        <begin position="91"/>
        <end position="110"/>
    </location>
</feature>
<dbReference type="Proteomes" id="UP001583177">
    <property type="component" value="Unassembled WGS sequence"/>
</dbReference>
<protein>
    <recommendedName>
        <fullName evidence="2">C2H2-type domain-containing protein</fullName>
    </recommendedName>
</protein>
<keyword evidence="4" id="KW-1185">Reference proteome</keyword>
<proteinExistence type="predicted"/>
<dbReference type="InterPro" id="IPR013087">
    <property type="entry name" value="Znf_C2H2_type"/>
</dbReference>
<dbReference type="EMBL" id="JAWRVE010000019">
    <property type="protein sequence ID" value="KAL1875423.1"/>
    <property type="molecule type" value="Genomic_DNA"/>
</dbReference>
<gene>
    <name evidence="3" type="ORF">Daus18300_003162</name>
</gene>
<dbReference type="Gene3D" id="3.30.160.60">
    <property type="entry name" value="Classic Zinc Finger"/>
    <property type="match status" value="1"/>
</dbReference>
<feature type="compositionally biased region" description="Polar residues" evidence="1">
    <location>
        <begin position="36"/>
        <end position="47"/>
    </location>
</feature>
<organism evidence="3 4">
    <name type="scientific">Diaporthe australafricana</name>
    <dbReference type="NCBI Taxonomy" id="127596"/>
    <lineage>
        <taxon>Eukaryota</taxon>
        <taxon>Fungi</taxon>
        <taxon>Dikarya</taxon>
        <taxon>Ascomycota</taxon>
        <taxon>Pezizomycotina</taxon>
        <taxon>Sordariomycetes</taxon>
        <taxon>Sordariomycetidae</taxon>
        <taxon>Diaporthales</taxon>
        <taxon>Diaporthaceae</taxon>
        <taxon>Diaporthe</taxon>
    </lineage>
</organism>
<evidence type="ECO:0000259" key="2">
    <source>
        <dbReference type="PROSITE" id="PS00028"/>
    </source>
</evidence>
<sequence length="288" mass="31082">MDGVSGLSEQAGSAATAGQQDSQTEHSIARQASFDAGSQDNITVNTNGRKRQPSRTPEDERPVPVKRSSGGRPAVQQSQYEECELCGQRFRGNPKHRKQHLKRHKESKHENARFHCNHAGCRSNYNRVDNLHDHEKKCHGFVLQQPEGRNTAATLGVIGAQTVASGRGSEMDEPPDSADLHGGGPYRVAVVARESATDAHHQARSHIEAHFGTFGYSISTEERGWCPPRDPEDWDMLMAGVSGGTETDVGSPGGGHEAGTPEDGFNMGLGLAPRPLDIPCAPWRVLGG</sequence>
<comment type="caution">
    <text evidence="3">The sequence shown here is derived from an EMBL/GenBank/DDBJ whole genome shotgun (WGS) entry which is preliminary data.</text>
</comment>
<name>A0ABR3XHI0_9PEZI</name>
<feature type="compositionally biased region" description="Polar residues" evidence="1">
    <location>
        <begin position="7"/>
        <end position="22"/>
    </location>
</feature>
<evidence type="ECO:0000313" key="4">
    <source>
        <dbReference type="Proteomes" id="UP001583177"/>
    </source>
</evidence>
<accession>A0ABR3XHI0</accession>
<evidence type="ECO:0000256" key="1">
    <source>
        <dbReference type="SAM" id="MobiDB-lite"/>
    </source>
</evidence>
<evidence type="ECO:0000313" key="3">
    <source>
        <dbReference type="EMBL" id="KAL1875423.1"/>
    </source>
</evidence>
<dbReference type="PROSITE" id="PS00028">
    <property type="entry name" value="ZINC_FINGER_C2H2_1"/>
    <property type="match status" value="1"/>
</dbReference>